<feature type="chain" id="PRO_5042025312" description="Phosphate-selective porin O and P" evidence="1">
    <location>
        <begin position="26"/>
        <end position="385"/>
    </location>
</feature>
<proteinExistence type="predicted"/>
<sequence length="385" mass="43705">MYYLSNCTKVLFMFLFFSLSSIIVAQDKPEVTMGGALRFNYNSSSWKGNQTERGGDFGFDVFRVNAKAAYKGLKLNAEYRFYSSGFGGGMLKQGWIQYDFKDNSQFQLGLTQVPFGITTYNSNSWFFSLNYYVGLEDDHDMGLKYSRSNDKWDLDLAFFKNAEENSFGNLSDVDDSRYAYDVGSLGDGTYRNKELNQFNAKVNYKFGKTLKSKLGASAQYGALLNLDTEDIGNRNAFAVHYEATYNKWNLKAQFTSYNYNPEAPDGESEDMIAMTAYGAPYLVASKATLYTIGLNHTFPVEWGPVSSVMVYNDFGYMNKNLDEFEDTMMNDFGFLLTAGSVYTYIDFAAGKNQPWLGNEWTNGLASGNPDAEWEMRFNINIGYYF</sequence>
<dbReference type="SUPFAM" id="SSF56935">
    <property type="entry name" value="Porins"/>
    <property type="match status" value="1"/>
</dbReference>
<feature type="signal peptide" evidence="1">
    <location>
        <begin position="1"/>
        <end position="25"/>
    </location>
</feature>
<reference evidence="2" key="1">
    <citation type="submission" date="2022-10" db="EMBL/GenBank/DDBJ databases">
        <authorList>
            <person name="Yu W.X."/>
        </authorList>
    </citation>
    <scope>NUCLEOTIDE SEQUENCE</scope>
    <source>
        <strain evidence="2">AAT</strain>
    </source>
</reference>
<evidence type="ECO:0000313" key="3">
    <source>
        <dbReference type="Proteomes" id="UP001209229"/>
    </source>
</evidence>
<dbReference type="EMBL" id="JAPDPJ010000015">
    <property type="protein sequence ID" value="MCW3786541.1"/>
    <property type="molecule type" value="Genomic_DNA"/>
</dbReference>
<dbReference type="Proteomes" id="UP001209229">
    <property type="component" value="Unassembled WGS sequence"/>
</dbReference>
<dbReference type="RefSeq" id="WP_301190106.1">
    <property type="nucleotide sequence ID" value="NZ_JAPDPJ010000015.1"/>
</dbReference>
<evidence type="ECO:0008006" key="4">
    <source>
        <dbReference type="Google" id="ProtNLM"/>
    </source>
</evidence>
<dbReference type="Gene3D" id="2.40.160.10">
    <property type="entry name" value="Porin"/>
    <property type="match status" value="1"/>
</dbReference>
<evidence type="ECO:0000313" key="2">
    <source>
        <dbReference type="EMBL" id="MCW3786541.1"/>
    </source>
</evidence>
<gene>
    <name evidence="2" type="ORF">OM075_08690</name>
</gene>
<keyword evidence="1" id="KW-0732">Signal</keyword>
<protein>
    <recommendedName>
        <fullName evidence="4">Phosphate-selective porin O and P</fullName>
    </recommendedName>
</protein>
<name>A0AAE3SEU0_9BACT</name>
<keyword evidence="3" id="KW-1185">Reference proteome</keyword>
<evidence type="ECO:0000256" key="1">
    <source>
        <dbReference type="SAM" id="SignalP"/>
    </source>
</evidence>
<organism evidence="2 3">
    <name type="scientific">Plebeiibacterium sediminum</name>
    <dbReference type="NCBI Taxonomy" id="2992112"/>
    <lineage>
        <taxon>Bacteria</taxon>
        <taxon>Pseudomonadati</taxon>
        <taxon>Bacteroidota</taxon>
        <taxon>Bacteroidia</taxon>
        <taxon>Marinilabiliales</taxon>
        <taxon>Marinilabiliaceae</taxon>
        <taxon>Plebeiibacterium</taxon>
    </lineage>
</organism>
<accession>A0AAE3SEU0</accession>
<comment type="caution">
    <text evidence="2">The sequence shown here is derived from an EMBL/GenBank/DDBJ whole genome shotgun (WGS) entry which is preliminary data.</text>
</comment>
<dbReference type="InterPro" id="IPR023614">
    <property type="entry name" value="Porin_dom_sf"/>
</dbReference>
<dbReference type="AlphaFoldDB" id="A0AAE3SEU0"/>